<accession>A0ABR0MMC8</accession>
<comment type="caution">
    <text evidence="1">The sequence shown here is derived from an EMBL/GenBank/DDBJ whole genome shotgun (WGS) entry which is preliminary data.</text>
</comment>
<proteinExistence type="predicted"/>
<gene>
    <name evidence="1" type="ORF">PVK06_042867</name>
</gene>
<evidence type="ECO:0000313" key="2">
    <source>
        <dbReference type="Proteomes" id="UP001358586"/>
    </source>
</evidence>
<evidence type="ECO:0008006" key="3">
    <source>
        <dbReference type="Google" id="ProtNLM"/>
    </source>
</evidence>
<sequence length="116" mass="13226">MFADDCILFGEVSIRGICVMKDILKEYKACSRQCVNFEKSTVFFSPNVADQDKDMVFQILNVRSSKNPVKYIGPPNMNSELIFNTFSEQDAERILCIPLSLQEHDDVVIWRGEPTG</sequence>
<reference evidence="1 2" key="1">
    <citation type="submission" date="2023-03" db="EMBL/GenBank/DDBJ databases">
        <title>WGS of Gossypium arboreum.</title>
        <authorList>
            <person name="Yu D."/>
        </authorList>
    </citation>
    <scope>NUCLEOTIDE SEQUENCE [LARGE SCALE GENOMIC DNA]</scope>
    <source>
        <tissue evidence="1">Leaf</tissue>
    </source>
</reference>
<name>A0ABR0MMC8_GOSAR</name>
<keyword evidence="2" id="KW-1185">Reference proteome</keyword>
<organism evidence="1 2">
    <name type="scientific">Gossypium arboreum</name>
    <name type="common">Tree cotton</name>
    <name type="synonym">Gossypium nanking</name>
    <dbReference type="NCBI Taxonomy" id="29729"/>
    <lineage>
        <taxon>Eukaryota</taxon>
        <taxon>Viridiplantae</taxon>
        <taxon>Streptophyta</taxon>
        <taxon>Embryophyta</taxon>
        <taxon>Tracheophyta</taxon>
        <taxon>Spermatophyta</taxon>
        <taxon>Magnoliopsida</taxon>
        <taxon>eudicotyledons</taxon>
        <taxon>Gunneridae</taxon>
        <taxon>Pentapetalae</taxon>
        <taxon>rosids</taxon>
        <taxon>malvids</taxon>
        <taxon>Malvales</taxon>
        <taxon>Malvaceae</taxon>
        <taxon>Malvoideae</taxon>
        <taxon>Gossypium</taxon>
    </lineage>
</organism>
<evidence type="ECO:0000313" key="1">
    <source>
        <dbReference type="EMBL" id="KAK5775001.1"/>
    </source>
</evidence>
<dbReference type="Proteomes" id="UP001358586">
    <property type="component" value="Chromosome 12"/>
</dbReference>
<protein>
    <recommendedName>
        <fullName evidence="3">Reverse transcriptase domain-containing protein</fullName>
    </recommendedName>
</protein>
<dbReference type="EMBL" id="JARKNE010000012">
    <property type="protein sequence ID" value="KAK5775001.1"/>
    <property type="molecule type" value="Genomic_DNA"/>
</dbReference>